<dbReference type="AlphaFoldDB" id="A0A8I6R9F3"/>
<proteinExistence type="predicted"/>
<dbReference type="EnsemblMetazoa" id="XM_014384175.2">
    <property type="protein sequence ID" value="XP_014239661.1"/>
    <property type="gene ID" value="LOC106661059"/>
</dbReference>
<dbReference type="PROSITE" id="PS51029">
    <property type="entry name" value="MADF"/>
    <property type="match status" value="1"/>
</dbReference>
<reference evidence="2" key="1">
    <citation type="submission" date="2022-01" db="UniProtKB">
        <authorList>
            <consortium name="EnsemblMetazoa"/>
        </authorList>
    </citation>
    <scope>IDENTIFICATION</scope>
</reference>
<dbReference type="OrthoDB" id="7408914at2759"/>
<keyword evidence="3" id="KW-1185">Reference proteome</keyword>
<sequence>MENMEWSEQLTLQLIEVYRTKEELWNTKHPNYYNKIKKNDAWNDLAGHFQTTANECKRKINNLLSGMRREKVKMKKTQGRSDVYESRWYAFKNLLFLWDKNNIEAQSTSNFESAGGYYEADGNKEQDDDWSGKCQFLWKEDTQDLNTTSFTTPANKIIKKEPNPLECVQQEGEGARRRTEVVYESSESEAFGKLVAAKHEKLTPTQRMYAESIIINTLNKALLQKLTENTALSDAT</sequence>
<dbReference type="SMART" id="SM00595">
    <property type="entry name" value="MADF"/>
    <property type="match status" value="1"/>
</dbReference>
<organism evidence="2 3">
    <name type="scientific">Cimex lectularius</name>
    <name type="common">Bed bug</name>
    <name type="synonym">Acanthia lectularia</name>
    <dbReference type="NCBI Taxonomy" id="79782"/>
    <lineage>
        <taxon>Eukaryota</taxon>
        <taxon>Metazoa</taxon>
        <taxon>Ecdysozoa</taxon>
        <taxon>Arthropoda</taxon>
        <taxon>Hexapoda</taxon>
        <taxon>Insecta</taxon>
        <taxon>Pterygota</taxon>
        <taxon>Neoptera</taxon>
        <taxon>Paraneoptera</taxon>
        <taxon>Hemiptera</taxon>
        <taxon>Heteroptera</taxon>
        <taxon>Panheteroptera</taxon>
        <taxon>Cimicomorpha</taxon>
        <taxon>Cimicidae</taxon>
        <taxon>Cimex</taxon>
    </lineage>
</organism>
<evidence type="ECO:0000313" key="3">
    <source>
        <dbReference type="Proteomes" id="UP000494040"/>
    </source>
</evidence>
<dbReference type="Proteomes" id="UP000494040">
    <property type="component" value="Unassembled WGS sequence"/>
</dbReference>
<dbReference type="PANTHER" id="PTHR21505:SF12">
    <property type="entry name" value="MADF DOMAIN-CONTAINING PROTEIN-RELATED"/>
    <property type="match status" value="1"/>
</dbReference>
<protein>
    <recommendedName>
        <fullName evidence="1">MADF domain-containing protein</fullName>
    </recommendedName>
</protein>
<dbReference type="PANTHER" id="PTHR21505">
    <property type="entry name" value="MADF DOMAIN-CONTAINING PROTEIN-RELATED"/>
    <property type="match status" value="1"/>
</dbReference>
<dbReference type="KEGG" id="clec:106661059"/>
<dbReference type="InterPro" id="IPR006578">
    <property type="entry name" value="MADF-dom"/>
</dbReference>
<dbReference type="Pfam" id="PF10545">
    <property type="entry name" value="MADF_DNA_bdg"/>
    <property type="match status" value="1"/>
</dbReference>
<feature type="domain" description="MADF" evidence="1">
    <location>
        <begin position="13"/>
        <end position="102"/>
    </location>
</feature>
<evidence type="ECO:0000259" key="1">
    <source>
        <dbReference type="PROSITE" id="PS51029"/>
    </source>
</evidence>
<name>A0A8I6R9F3_CIMLE</name>
<evidence type="ECO:0000313" key="2">
    <source>
        <dbReference type="EnsemblMetazoa" id="XP_014239661.1"/>
    </source>
</evidence>
<accession>A0A8I6R9F3</accession>
<gene>
    <name evidence="2" type="primary">106661059</name>
</gene>